<accession>A0ABY6UU53</accession>
<proteinExistence type="predicted"/>
<name>A0ABY6UU53_BIOOC</name>
<organism evidence="1 2">
    <name type="scientific">Bionectria ochroleuca</name>
    <name type="common">Gliocladium roseum</name>
    <dbReference type="NCBI Taxonomy" id="29856"/>
    <lineage>
        <taxon>Eukaryota</taxon>
        <taxon>Fungi</taxon>
        <taxon>Dikarya</taxon>
        <taxon>Ascomycota</taxon>
        <taxon>Pezizomycotina</taxon>
        <taxon>Sordariomycetes</taxon>
        <taxon>Hypocreomycetidae</taxon>
        <taxon>Hypocreales</taxon>
        <taxon>Bionectriaceae</taxon>
        <taxon>Clonostachys</taxon>
    </lineage>
</organism>
<sequence length="119" mass="13121">MRDETAGTSLTTQSIQSIGAGTSTNARMYRTVYILFQHDDTRSTNIVEVFADVQDANNECLQQASTHGVTLTKESATNGPDNHFFCPVEPLRWDTPEGLSCWVEGFEVVPKKIASPARN</sequence>
<evidence type="ECO:0000313" key="1">
    <source>
        <dbReference type="EMBL" id="VUC34783.1"/>
    </source>
</evidence>
<dbReference type="EMBL" id="CABFNS010000895">
    <property type="protein sequence ID" value="VUC34783.1"/>
    <property type="molecule type" value="Genomic_DNA"/>
</dbReference>
<evidence type="ECO:0000313" key="2">
    <source>
        <dbReference type="Proteomes" id="UP000766486"/>
    </source>
</evidence>
<dbReference type="Proteomes" id="UP000766486">
    <property type="component" value="Unassembled WGS sequence"/>
</dbReference>
<gene>
    <name evidence="1" type="ORF">CLO192961_LOCUS395797</name>
</gene>
<protein>
    <submittedName>
        <fullName evidence="1">Uncharacterized protein</fullName>
    </submittedName>
</protein>
<keyword evidence="2" id="KW-1185">Reference proteome</keyword>
<comment type="caution">
    <text evidence="1">The sequence shown here is derived from an EMBL/GenBank/DDBJ whole genome shotgun (WGS) entry which is preliminary data.</text>
</comment>
<reference evidence="1 2" key="1">
    <citation type="submission" date="2019-06" db="EMBL/GenBank/DDBJ databases">
        <authorList>
            <person name="Broberg M."/>
        </authorList>
    </citation>
    <scope>NUCLEOTIDE SEQUENCE [LARGE SCALE GENOMIC DNA]</scope>
</reference>